<organism evidence="3 4">
    <name type="scientific">Penicillium solitum</name>
    <dbReference type="NCBI Taxonomy" id="60172"/>
    <lineage>
        <taxon>Eukaryota</taxon>
        <taxon>Fungi</taxon>
        <taxon>Dikarya</taxon>
        <taxon>Ascomycota</taxon>
        <taxon>Pezizomycotina</taxon>
        <taxon>Eurotiomycetes</taxon>
        <taxon>Eurotiomycetidae</taxon>
        <taxon>Eurotiales</taxon>
        <taxon>Aspergillaceae</taxon>
        <taxon>Penicillium</taxon>
    </lineage>
</organism>
<gene>
    <name evidence="3" type="ORF">PENSOL_c013G05018</name>
</gene>
<sequence>MAWSPDETFSDNSCLFNERSWETGYLDELNGLNERPFSYSQYSFHAANPSMLHSTQGHEAGASNVNCTSQYSVAQGGAVTSQFMGYSTPMPGQLTPISTQPAHAMQSPPQCIPNRDARVRNQRSRVCPMPHKAKASAEPFQCKWKDCRSTQSFGRLNVLWRHIETQHLFPGAYKCHREGCGRSFNRKDNLGEHALRGVMTVSESRTTMADQQLPP</sequence>
<evidence type="ECO:0000313" key="3">
    <source>
        <dbReference type="EMBL" id="OQD97123.1"/>
    </source>
</evidence>
<accession>A0A1V6R711</accession>
<keyword evidence="1" id="KW-0863">Zinc-finger</keyword>
<evidence type="ECO:0000313" key="4">
    <source>
        <dbReference type="Proteomes" id="UP000191612"/>
    </source>
</evidence>
<dbReference type="EMBL" id="MDYO01000013">
    <property type="protein sequence ID" value="OQD97123.1"/>
    <property type="molecule type" value="Genomic_DNA"/>
</dbReference>
<feature type="domain" description="C2H2-type" evidence="2">
    <location>
        <begin position="173"/>
        <end position="204"/>
    </location>
</feature>
<dbReference type="AlphaFoldDB" id="A0A1V6R711"/>
<dbReference type="STRING" id="60172.A0A1V6R711"/>
<dbReference type="Gene3D" id="3.30.160.60">
    <property type="entry name" value="Classic Zinc Finger"/>
    <property type="match status" value="2"/>
</dbReference>
<proteinExistence type="predicted"/>
<protein>
    <recommendedName>
        <fullName evidence="2">C2H2-type domain-containing protein</fullName>
    </recommendedName>
</protein>
<comment type="caution">
    <text evidence="3">The sequence shown here is derived from an EMBL/GenBank/DDBJ whole genome shotgun (WGS) entry which is preliminary data.</text>
</comment>
<dbReference type="Proteomes" id="UP000191612">
    <property type="component" value="Unassembled WGS sequence"/>
</dbReference>
<keyword evidence="4" id="KW-1185">Reference proteome</keyword>
<reference evidence="4" key="1">
    <citation type="journal article" date="2017" name="Nat. Microbiol.">
        <title>Global analysis of biosynthetic gene clusters reveals vast potential of secondary metabolite production in Penicillium species.</title>
        <authorList>
            <person name="Nielsen J.C."/>
            <person name="Grijseels S."/>
            <person name="Prigent S."/>
            <person name="Ji B."/>
            <person name="Dainat J."/>
            <person name="Nielsen K.F."/>
            <person name="Frisvad J.C."/>
            <person name="Workman M."/>
            <person name="Nielsen J."/>
        </authorList>
    </citation>
    <scope>NUCLEOTIDE SEQUENCE [LARGE SCALE GENOMIC DNA]</scope>
    <source>
        <strain evidence="4">IBT 29525</strain>
    </source>
</reference>
<evidence type="ECO:0000256" key="1">
    <source>
        <dbReference type="PROSITE-ProRule" id="PRU00042"/>
    </source>
</evidence>
<keyword evidence="1" id="KW-0479">Metal-binding</keyword>
<dbReference type="PROSITE" id="PS50157">
    <property type="entry name" value="ZINC_FINGER_C2H2_2"/>
    <property type="match status" value="1"/>
</dbReference>
<dbReference type="InterPro" id="IPR013087">
    <property type="entry name" value="Znf_C2H2_type"/>
</dbReference>
<name>A0A1V6R711_9EURO</name>
<evidence type="ECO:0000259" key="2">
    <source>
        <dbReference type="PROSITE" id="PS50157"/>
    </source>
</evidence>
<dbReference type="GO" id="GO:0008270">
    <property type="term" value="F:zinc ion binding"/>
    <property type="evidence" value="ECO:0007669"/>
    <property type="project" value="UniProtKB-KW"/>
</dbReference>
<dbReference type="SMART" id="SM00355">
    <property type="entry name" value="ZnF_C2H2"/>
    <property type="match status" value="2"/>
</dbReference>
<keyword evidence="1" id="KW-0862">Zinc</keyword>